<accession>A0A495DRN7</accession>
<feature type="transmembrane region" description="Helical" evidence="1">
    <location>
        <begin position="492"/>
        <end position="517"/>
    </location>
</feature>
<reference evidence="2 3" key="1">
    <citation type="submission" date="2018-10" db="EMBL/GenBank/DDBJ databases">
        <title>Genomic Encyclopedia of Archaeal and Bacterial Type Strains, Phase II (KMG-II): from individual species to whole genera.</title>
        <authorList>
            <person name="Goeker M."/>
        </authorList>
    </citation>
    <scope>NUCLEOTIDE SEQUENCE [LARGE SCALE GENOMIC DNA]</scope>
    <source>
        <strain evidence="2 3">DSM 25230</strain>
    </source>
</reference>
<dbReference type="AlphaFoldDB" id="A0A495DRN7"/>
<name>A0A495DRN7_9FLAO</name>
<evidence type="ECO:0000313" key="2">
    <source>
        <dbReference type="EMBL" id="RKR06435.1"/>
    </source>
</evidence>
<keyword evidence="1" id="KW-0472">Membrane</keyword>
<dbReference type="EMBL" id="RBIQ01000015">
    <property type="protein sequence ID" value="RKR06435.1"/>
    <property type="molecule type" value="Genomic_DNA"/>
</dbReference>
<organism evidence="2 3">
    <name type="scientific">Maribacter vaceletii</name>
    <dbReference type="NCBI Taxonomy" id="1206816"/>
    <lineage>
        <taxon>Bacteria</taxon>
        <taxon>Pseudomonadati</taxon>
        <taxon>Bacteroidota</taxon>
        <taxon>Flavobacteriia</taxon>
        <taxon>Flavobacteriales</taxon>
        <taxon>Flavobacteriaceae</taxon>
        <taxon>Maribacter</taxon>
    </lineage>
</organism>
<dbReference type="Proteomes" id="UP000269412">
    <property type="component" value="Unassembled WGS sequence"/>
</dbReference>
<protein>
    <submittedName>
        <fullName evidence="2">Uncharacterized protein</fullName>
    </submittedName>
</protein>
<evidence type="ECO:0000256" key="1">
    <source>
        <dbReference type="SAM" id="Phobius"/>
    </source>
</evidence>
<keyword evidence="1" id="KW-1133">Transmembrane helix</keyword>
<gene>
    <name evidence="2" type="ORF">CLV91_3395</name>
</gene>
<keyword evidence="3" id="KW-1185">Reference proteome</keyword>
<proteinExistence type="predicted"/>
<keyword evidence="1" id="KW-0812">Transmembrane</keyword>
<dbReference type="RefSeq" id="WP_121069377.1">
    <property type="nucleotide sequence ID" value="NZ_RBIQ01000015.1"/>
</dbReference>
<sequence length="562" mass="64277">MNIYQTQWNEILKKEGTQNVDVITSIKENGINHFLEKHHQFDSLSYKKTFEKAFDSHNTKRKFKVEISLNKPVEIQFPPFTSVKHNESYRLKKDWFELEAKHNSPELKAPSKEADPNIRINAKEIVIKIEWDKLNTTGKWSITLNPFEVLAESYIKLNQDADGYFLTIVPTLLKFDIPRNEVQSKIKNLSNSEALVGECEEKITDLFIIAANIAATEQTPKLVRNIQIPAPVIADKPLNPALLDISNNILTIGFGLDKQQLRIDNQKYITKSFYDLKSNINKDIEENGGLEKMVSTNYSQNRSIEDIEFLEEEEILEKFKNTNILITKLENQVTSNFTDETQELLELDKSIKDAYAFGINEYFFDTIVDTTIPEPQSDCTKWLNIKLAKGRICHWSKFTNSDIKISNTAVLSGGVNVDVGGAIEACIKKAYDCSWEWICSKLSMSIKGRPKINLKLKKSRGVSLLAQLDGRLYLDVNLPWPFNKIVKGLTGLVWTFLKGFINILLALLSFVVIKPVFSIPNQKTKLRLLDFDSFYYERPQIKGNFPAKNKFIGYKGGLLAIK</sequence>
<comment type="caution">
    <text evidence="2">The sequence shown here is derived from an EMBL/GenBank/DDBJ whole genome shotgun (WGS) entry which is preliminary data.</text>
</comment>
<evidence type="ECO:0000313" key="3">
    <source>
        <dbReference type="Proteomes" id="UP000269412"/>
    </source>
</evidence>